<dbReference type="VEuPathDB" id="FungiDB:SMAC_05992"/>
<feature type="compositionally biased region" description="Low complexity" evidence="1">
    <location>
        <begin position="212"/>
        <end position="238"/>
    </location>
</feature>
<keyword evidence="2" id="KW-0472">Membrane</keyword>
<evidence type="ECO:0000313" key="5">
    <source>
        <dbReference type="EMBL" id="KAA8633206.1"/>
    </source>
</evidence>
<keyword evidence="2" id="KW-0812">Transmembrane</keyword>
<sequence>MSTTPPPSSTTMTSTSEYSTKEAYSGTPPGHVPLTNTFDWCFSQPFSSVNDYTPQAQALDKIEDERPIFVDNASDRKLTFGQIRSDALALAGGLLSLGLNPNDITKLPPTPTCPQGPEIAPVILIQLPNSLAFAPVLLGTLAAGLTATLVSPALTSDEVAWIIQNSRPRAIITAKACLSAMREALKKQEPQDRAFFDSVPIYTFDAAKDHYPSVSGSSSSSPPSTTSSNKTKTKQQTQDWKVLLRSSSASRTTVVPSSLTPSSASPARTAVILWSSGTSGRSKGVLLSHHTLNYSGAHLWHDASDYHSSAQVRQQRWLGYVPFYHVFGLCNIVLLAIMTGATVFVMPAFSLDGMLAAIPKRKITYLHMAPPIAVMLAKAPAVERYAKRNPKTGKNGFSSVVAAVTGGAPLGHEVVVEVYKRCGFRVRLGYGLSETCSTSLQRGTGEKEMLEQAGETGVPHWGVEVMVADMVVPAPGLVNGKTKAARIDQEGEILIRAPTLLSAYLPVGVFTAAKDGKELDMSVTREALTADGWFRTGDVGAINAHGRLRITDRLKELIKVRAYQVAPAELEAVLCSSPSVADAGVVGVYDESEATEWPRAYVVPRKPETLENKKELEKLAHELRVLVEKRTAKYKWLMGGVVFVKQIPKSPSGKILRRVLKSGGEGTQGVEIQVYQKKRKGAVATSKL</sequence>
<reference evidence="5 6" key="1">
    <citation type="submission" date="2017-07" db="EMBL/GenBank/DDBJ databases">
        <title>Genome sequence of the Sordaria macrospora wild type strain R19027.</title>
        <authorList>
            <person name="Nowrousian M."/>
            <person name="Teichert I."/>
            <person name="Kueck U."/>
        </authorList>
    </citation>
    <scope>NUCLEOTIDE SEQUENCE [LARGE SCALE GENOMIC DNA]</scope>
    <source>
        <strain evidence="5 6">R19027</strain>
        <tissue evidence="5">Mycelium</tissue>
    </source>
</reference>
<dbReference type="SUPFAM" id="SSF56801">
    <property type="entry name" value="Acetyl-CoA synthetase-like"/>
    <property type="match status" value="1"/>
</dbReference>
<feature type="region of interest" description="Disordered" evidence="1">
    <location>
        <begin position="1"/>
        <end position="27"/>
    </location>
</feature>
<organism evidence="5 6">
    <name type="scientific">Sordaria macrospora</name>
    <dbReference type="NCBI Taxonomy" id="5147"/>
    <lineage>
        <taxon>Eukaryota</taxon>
        <taxon>Fungi</taxon>
        <taxon>Dikarya</taxon>
        <taxon>Ascomycota</taxon>
        <taxon>Pezizomycotina</taxon>
        <taxon>Sordariomycetes</taxon>
        <taxon>Sordariomycetidae</taxon>
        <taxon>Sordariales</taxon>
        <taxon>Sordariaceae</taxon>
        <taxon>Sordaria</taxon>
    </lineage>
</organism>
<dbReference type="Gene3D" id="3.40.50.12780">
    <property type="entry name" value="N-terminal domain of ligase-like"/>
    <property type="match status" value="1"/>
</dbReference>
<dbReference type="Proteomes" id="UP000433876">
    <property type="component" value="Unassembled WGS sequence"/>
</dbReference>
<dbReference type="InterPro" id="IPR042099">
    <property type="entry name" value="ANL_N_sf"/>
</dbReference>
<protein>
    <submittedName>
        <fullName evidence="5">Uncharacterized protein</fullName>
    </submittedName>
</protein>
<dbReference type="AlphaFoldDB" id="A0A8S8ZVZ9"/>
<dbReference type="PANTHER" id="PTHR24096">
    <property type="entry name" value="LONG-CHAIN-FATTY-ACID--COA LIGASE"/>
    <property type="match status" value="1"/>
</dbReference>
<dbReference type="GO" id="GO:0019748">
    <property type="term" value="P:secondary metabolic process"/>
    <property type="evidence" value="ECO:0007669"/>
    <property type="project" value="TreeGrafter"/>
</dbReference>
<evidence type="ECO:0000259" key="4">
    <source>
        <dbReference type="Pfam" id="PF13193"/>
    </source>
</evidence>
<feature type="transmembrane region" description="Helical" evidence="2">
    <location>
        <begin position="323"/>
        <end position="351"/>
    </location>
</feature>
<evidence type="ECO:0000256" key="2">
    <source>
        <dbReference type="SAM" id="Phobius"/>
    </source>
</evidence>
<gene>
    <name evidence="5" type="ORF">SMACR_05992</name>
</gene>
<dbReference type="PANTHER" id="PTHR24096:SF295">
    <property type="entry name" value="ACETYL-COA SYNTHETASE-LIKE PROTEIN"/>
    <property type="match status" value="1"/>
</dbReference>
<dbReference type="Pfam" id="PF00501">
    <property type="entry name" value="AMP-binding"/>
    <property type="match status" value="1"/>
</dbReference>
<evidence type="ECO:0000259" key="3">
    <source>
        <dbReference type="Pfam" id="PF00501"/>
    </source>
</evidence>
<dbReference type="InterPro" id="IPR000873">
    <property type="entry name" value="AMP-dep_synth/lig_dom"/>
</dbReference>
<dbReference type="InterPro" id="IPR025110">
    <property type="entry name" value="AMP-bd_C"/>
</dbReference>
<dbReference type="EMBL" id="NMPR01000041">
    <property type="protein sequence ID" value="KAA8633206.1"/>
    <property type="molecule type" value="Genomic_DNA"/>
</dbReference>
<dbReference type="InterPro" id="IPR020845">
    <property type="entry name" value="AMP-binding_CS"/>
</dbReference>
<dbReference type="Pfam" id="PF13193">
    <property type="entry name" value="AMP-binding_C"/>
    <property type="match status" value="1"/>
</dbReference>
<feature type="region of interest" description="Disordered" evidence="1">
    <location>
        <begin position="212"/>
        <end position="239"/>
    </location>
</feature>
<name>A0A8S8ZVZ9_SORMA</name>
<dbReference type="PROSITE" id="PS00455">
    <property type="entry name" value="AMP_BINDING"/>
    <property type="match status" value="1"/>
</dbReference>
<evidence type="ECO:0000256" key="1">
    <source>
        <dbReference type="SAM" id="MobiDB-lite"/>
    </source>
</evidence>
<dbReference type="GO" id="GO:0016405">
    <property type="term" value="F:CoA-ligase activity"/>
    <property type="evidence" value="ECO:0007669"/>
    <property type="project" value="TreeGrafter"/>
</dbReference>
<accession>A0A8S8ZVZ9</accession>
<feature type="domain" description="AMP-binding enzyme C-terminal" evidence="4">
    <location>
        <begin position="569"/>
        <end position="654"/>
    </location>
</feature>
<evidence type="ECO:0000313" key="6">
    <source>
        <dbReference type="Proteomes" id="UP000433876"/>
    </source>
</evidence>
<proteinExistence type="predicted"/>
<keyword evidence="2" id="KW-1133">Transmembrane helix</keyword>
<dbReference type="InterPro" id="IPR045851">
    <property type="entry name" value="AMP-bd_C_sf"/>
</dbReference>
<dbReference type="Gene3D" id="3.30.300.30">
    <property type="match status" value="1"/>
</dbReference>
<comment type="caution">
    <text evidence="5">The sequence shown here is derived from an EMBL/GenBank/DDBJ whole genome shotgun (WGS) entry which is preliminary data.</text>
</comment>
<feature type="domain" description="AMP-dependent synthetase/ligase" evidence="3">
    <location>
        <begin position="65"/>
        <end position="505"/>
    </location>
</feature>